<evidence type="ECO:0000313" key="3">
    <source>
        <dbReference type="EMBL" id="MBA9028990.1"/>
    </source>
</evidence>
<accession>A0ABR6CVF3</accession>
<feature type="chain" id="PRO_5046225190" description="Bacterial Ig-like domain-containing protein" evidence="1">
    <location>
        <begin position="21"/>
        <end position="279"/>
    </location>
</feature>
<dbReference type="RefSeq" id="WP_182503886.1">
    <property type="nucleotide sequence ID" value="NZ_JACJHX010000022.1"/>
</dbReference>
<dbReference type="InterPro" id="IPR046878">
    <property type="entry name" value="Big_14"/>
</dbReference>
<evidence type="ECO:0000259" key="2">
    <source>
        <dbReference type="Pfam" id="PF20251"/>
    </source>
</evidence>
<proteinExistence type="predicted"/>
<keyword evidence="1" id="KW-0732">Signal</keyword>
<gene>
    <name evidence="3" type="ORF">HNP81_004312</name>
</gene>
<protein>
    <recommendedName>
        <fullName evidence="2">Bacterial Ig-like domain-containing protein</fullName>
    </recommendedName>
</protein>
<feature type="domain" description="Bacterial Ig-like" evidence="2">
    <location>
        <begin position="178"/>
        <end position="274"/>
    </location>
</feature>
<organism evidence="3 4">
    <name type="scientific">Peribacillus huizhouensis</name>
    <dbReference type="NCBI Taxonomy" id="1501239"/>
    <lineage>
        <taxon>Bacteria</taxon>
        <taxon>Bacillati</taxon>
        <taxon>Bacillota</taxon>
        <taxon>Bacilli</taxon>
        <taxon>Bacillales</taxon>
        <taxon>Bacillaceae</taxon>
        <taxon>Peribacillus</taxon>
    </lineage>
</organism>
<sequence>MKKAMPIFMCILLLVGCGSGEITNSSSETPEDERNKVAILNDVPQQLKEVDQDKLDTAIQYWSQSYLDLLDSTFFEKKNRESFQLTSHLLYRPGDQFEIDADSLPRDGRYEVKFFKFKEAEKKFETILEDTVDRNNTDFLIEIPEQENITYYLEQIALNSKNEVLKQEYHRIFVPYNEVNARIDIDKTLYSSGETMKITLKNLGTVELGTGYGVRFEKWDGERWNQYEFKQIVTAQLIILRTGQSFSEDVQLKEFEKGTYRVTEGLPDDHKISVAFTLD</sequence>
<feature type="signal peptide" evidence="1">
    <location>
        <begin position="1"/>
        <end position="20"/>
    </location>
</feature>
<reference evidence="3 4" key="1">
    <citation type="submission" date="2020-08" db="EMBL/GenBank/DDBJ databases">
        <title>Genomic Encyclopedia of Type Strains, Phase IV (KMG-IV): sequencing the most valuable type-strain genomes for metagenomic binning, comparative biology and taxonomic classification.</title>
        <authorList>
            <person name="Goeker M."/>
        </authorList>
    </citation>
    <scope>NUCLEOTIDE SEQUENCE [LARGE SCALE GENOMIC DNA]</scope>
    <source>
        <strain evidence="3 4">DSM 105481</strain>
    </source>
</reference>
<name>A0ABR6CVF3_9BACI</name>
<dbReference type="Proteomes" id="UP000626697">
    <property type="component" value="Unassembled WGS sequence"/>
</dbReference>
<dbReference type="Pfam" id="PF20251">
    <property type="entry name" value="Big_14"/>
    <property type="match status" value="1"/>
</dbReference>
<dbReference type="EMBL" id="JACJHX010000022">
    <property type="protein sequence ID" value="MBA9028990.1"/>
    <property type="molecule type" value="Genomic_DNA"/>
</dbReference>
<dbReference type="PROSITE" id="PS51257">
    <property type="entry name" value="PROKAR_LIPOPROTEIN"/>
    <property type="match status" value="1"/>
</dbReference>
<comment type="caution">
    <text evidence="3">The sequence shown here is derived from an EMBL/GenBank/DDBJ whole genome shotgun (WGS) entry which is preliminary data.</text>
</comment>
<evidence type="ECO:0000313" key="4">
    <source>
        <dbReference type="Proteomes" id="UP000626697"/>
    </source>
</evidence>
<keyword evidence="4" id="KW-1185">Reference proteome</keyword>
<evidence type="ECO:0000256" key="1">
    <source>
        <dbReference type="SAM" id="SignalP"/>
    </source>
</evidence>